<evidence type="ECO:0000313" key="8">
    <source>
        <dbReference type="EMBL" id="CAD8368700.1"/>
    </source>
</evidence>
<evidence type="ECO:0000256" key="5">
    <source>
        <dbReference type="ARBA" id="ARBA00023242"/>
    </source>
</evidence>
<sequence>MGGAGKGKWDPMDGADSEHLELDKDDPLYDEEAANNKYILTTAEDAIPADGEDPTIMDGITDRKVYGPMLTLAEFKLQVAEAVKEYFDASDADEVLRGINELKCRDFHPEVVKKAVSLSLDKGPREREMISKLLTHLHPTPLADSDMEAGFELLLDSLDDLCIDCPDAKSMAGSFLARAVVDEVLPPAFLSSRNNSHPGDEVVEKAVGLLSREHCTARLEHVWGPGDGRPVTELKEVMDQLLEEYLLSRELDEAARCVREMGAPHFHHELLKRGVKIAMEKDGKDHKDDAATSALDAMAALFSFLVKNSIVSEYQVAKGISRLHKLIPDIKLDVPAAEAMLSEFEEMAKEGGCLPVATS</sequence>
<keyword evidence="5" id="KW-0539">Nucleus</keyword>
<evidence type="ECO:0000256" key="2">
    <source>
        <dbReference type="ARBA" id="ARBA00005497"/>
    </source>
</evidence>
<evidence type="ECO:0000256" key="4">
    <source>
        <dbReference type="ARBA" id="ARBA00022737"/>
    </source>
</evidence>
<evidence type="ECO:0000256" key="1">
    <source>
        <dbReference type="ARBA" id="ARBA00004496"/>
    </source>
</evidence>
<gene>
    <name evidence="8" type="ORF">MPOL1434_LOCUS5075</name>
</gene>
<dbReference type="InterPro" id="IPR039778">
    <property type="entry name" value="PDCD4"/>
</dbReference>
<comment type="similarity">
    <text evidence="2">Belongs to the PDCD4 family.</text>
</comment>
<feature type="domain" description="MI" evidence="7">
    <location>
        <begin position="74"/>
        <end position="195"/>
    </location>
</feature>
<dbReference type="Gene3D" id="1.25.40.180">
    <property type="match status" value="2"/>
</dbReference>
<dbReference type="GO" id="GO:0045892">
    <property type="term" value="P:negative regulation of DNA-templated transcription"/>
    <property type="evidence" value="ECO:0007669"/>
    <property type="project" value="InterPro"/>
</dbReference>
<comment type="subcellular location">
    <subcellularLocation>
        <location evidence="1">Cytoplasm</location>
    </subcellularLocation>
</comment>
<dbReference type="PANTHER" id="PTHR12626:SF0">
    <property type="entry name" value="PROGRAMMED CELL DEATH PROTEIN 4"/>
    <property type="match status" value="1"/>
</dbReference>
<dbReference type="SMART" id="SM00544">
    <property type="entry name" value="MA3"/>
    <property type="match status" value="2"/>
</dbReference>
<dbReference type="EMBL" id="HBEJ01008614">
    <property type="protein sequence ID" value="CAD8368700.1"/>
    <property type="molecule type" value="Transcribed_RNA"/>
</dbReference>
<organism evidence="8">
    <name type="scientific">Minutocellus polymorphus</name>
    <dbReference type="NCBI Taxonomy" id="265543"/>
    <lineage>
        <taxon>Eukaryota</taxon>
        <taxon>Sar</taxon>
        <taxon>Stramenopiles</taxon>
        <taxon>Ochrophyta</taxon>
        <taxon>Bacillariophyta</taxon>
        <taxon>Mediophyceae</taxon>
        <taxon>Cymatosirophycidae</taxon>
        <taxon>Cymatosirales</taxon>
        <taxon>Cymatosiraceae</taxon>
        <taxon>Minutocellus</taxon>
    </lineage>
</organism>
<feature type="region of interest" description="Disordered" evidence="6">
    <location>
        <begin position="1"/>
        <end position="27"/>
    </location>
</feature>
<dbReference type="GO" id="GO:0005737">
    <property type="term" value="C:cytoplasm"/>
    <property type="evidence" value="ECO:0007669"/>
    <property type="project" value="UniProtKB-SubCell"/>
</dbReference>
<evidence type="ECO:0000256" key="6">
    <source>
        <dbReference type="SAM" id="MobiDB-lite"/>
    </source>
</evidence>
<dbReference type="InterPro" id="IPR016024">
    <property type="entry name" value="ARM-type_fold"/>
</dbReference>
<dbReference type="PROSITE" id="PS51366">
    <property type="entry name" value="MI"/>
    <property type="match status" value="2"/>
</dbReference>
<proteinExistence type="inferred from homology"/>
<keyword evidence="3" id="KW-0963">Cytoplasm</keyword>
<dbReference type="Pfam" id="PF02847">
    <property type="entry name" value="MA3"/>
    <property type="match status" value="2"/>
</dbReference>
<dbReference type="AlphaFoldDB" id="A0A7S0APS0"/>
<dbReference type="InterPro" id="IPR003891">
    <property type="entry name" value="Initiation_fac_eIF4g_MI"/>
</dbReference>
<evidence type="ECO:0000259" key="7">
    <source>
        <dbReference type="PROSITE" id="PS51366"/>
    </source>
</evidence>
<dbReference type="SUPFAM" id="SSF48371">
    <property type="entry name" value="ARM repeat"/>
    <property type="match status" value="2"/>
</dbReference>
<name>A0A7S0APS0_9STRA</name>
<dbReference type="PANTHER" id="PTHR12626">
    <property type="entry name" value="PROGRAMMED CELL DEATH 4"/>
    <property type="match status" value="1"/>
</dbReference>
<keyword evidence="4" id="KW-0677">Repeat</keyword>
<feature type="compositionally biased region" description="Basic and acidic residues" evidence="6">
    <location>
        <begin position="7"/>
        <end position="27"/>
    </location>
</feature>
<evidence type="ECO:0000256" key="3">
    <source>
        <dbReference type="ARBA" id="ARBA00022490"/>
    </source>
</evidence>
<reference evidence="8" key="1">
    <citation type="submission" date="2021-01" db="EMBL/GenBank/DDBJ databases">
        <authorList>
            <person name="Corre E."/>
            <person name="Pelletier E."/>
            <person name="Niang G."/>
            <person name="Scheremetjew M."/>
            <person name="Finn R."/>
            <person name="Kale V."/>
            <person name="Holt S."/>
            <person name="Cochrane G."/>
            <person name="Meng A."/>
            <person name="Brown T."/>
            <person name="Cohen L."/>
        </authorList>
    </citation>
    <scope>NUCLEOTIDE SEQUENCE</scope>
    <source>
        <strain evidence="8">CCMP3303</strain>
    </source>
</reference>
<protein>
    <recommendedName>
        <fullName evidence="7">MI domain-containing protein</fullName>
    </recommendedName>
</protein>
<accession>A0A7S0APS0</accession>
<feature type="domain" description="MI" evidence="7">
    <location>
        <begin position="233"/>
        <end position="359"/>
    </location>
</feature>